<gene>
    <name evidence="2" type="ORF">G2W53_014118</name>
</gene>
<evidence type="ECO:0000313" key="2">
    <source>
        <dbReference type="EMBL" id="KAF7831785.1"/>
    </source>
</evidence>
<name>A0A834WSX1_9FABA</name>
<proteinExistence type="predicted"/>
<feature type="region of interest" description="Disordered" evidence="1">
    <location>
        <begin position="1"/>
        <end position="24"/>
    </location>
</feature>
<dbReference type="EMBL" id="JAAIUW010000005">
    <property type="protein sequence ID" value="KAF7831785.1"/>
    <property type="molecule type" value="Genomic_DNA"/>
</dbReference>
<feature type="compositionally biased region" description="Basic and acidic residues" evidence="1">
    <location>
        <begin position="11"/>
        <end position="24"/>
    </location>
</feature>
<accession>A0A834WSX1</accession>
<keyword evidence="3" id="KW-1185">Reference proteome</keyword>
<dbReference type="Proteomes" id="UP000634136">
    <property type="component" value="Unassembled WGS sequence"/>
</dbReference>
<comment type="caution">
    <text evidence="2">The sequence shown here is derived from an EMBL/GenBank/DDBJ whole genome shotgun (WGS) entry which is preliminary data.</text>
</comment>
<sequence length="24" mass="2888">MELQTRHQNRKRPETDKIAGRVSH</sequence>
<dbReference type="AlphaFoldDB" id="A0A834WSX1"/>
<reference evidence="2" key="1">
    <citation type="submission" date="2020-09" db="EMBL/GenBank/DDBJ databases">
        <title>Genome-Enabled Discovery of Anthraquinone Biosynthesis in Senna tora.</title>
        <authorList>
            <person name="Kang S.-H."/>
            <person name="Pandey R.P."/>
            <person name="Lee C.-M."/>
            <person name="Sim J.-S."/>
            <person name="Jeong J.-T."/>
            <person name="Choi B.-S."/>
            <person name="Jung M."/>
            <person name="Ginzburg D."/>
            <person name="Zhao K."/>
            <person name="Won S.Y."/>
            <person name="Oh T.-J."/>
            <person name="Yu Y."/>
            <person name="Kim N.-H."/>
            <person name="Lee O.R."/>
            <person name="Lee T.-H."/>
            <person name="Bashyal P."/>
            <person name="Kim T.-S."/>
            <person name="Lee W.-H."/>
            <person name="Kawkins C."/>
            <person name="Kim C.-K."/>
            <person name="Kim J.S."/>
            <person name="Ahn B.O."/>
            <person name="Rhee S.Y."/>
            <person name="Sohng J.K."/>
        </authorList>
    </citation>
    <scope>NUCLEOTIDE SEQUENCE</scope>
    <source>
        <tissue evidence="2">Leaf</tissue>
    </source>
</reference>
<evidence type="ECO:0000256" key="1">
    <source>
        <dbReference type="SAM" id="MobiDB-lite"/>
    </source>
</evidence>
<protein>
    <submittedName>
        <fullName evidence="2">Uncharacterized protein</fullName>
    </submittedName>
</protein>
<evidence type="ECO:0000313" key="3">
    <source>
        <dbReference type="Proteomes" id="UP000634136"/>
    </source>
</evidence>
<organism evidence="2 3">
    <name type="scientific">Senna tora</name>
    <dbReference type="NCBI Taxonomy" id="362788"/>
    <lineage>
        <taxon>Eukaryota</taxon>
        <taxon>Viridiplantae</taxon>
        <taxon>Streptophyta</taxon>
        <taxon>Embryophyta</taxon>
        <taxon>Tracheophyta</taxon>
        <taxon>Spermatophyta</taxon>
        <taxon>Magnoliopsida</taxon>
        <taxon>eudicotyledons</taxon>
        <taxon>Gunneridae</taxon>
        <taxon>Pentapetalae</taxon>
        <taxon>rosids</taxon>
        <taxon>fabids</taxon>
        <taxon>Fabales</taxon>
        <taxon>Fabaceae</taxon>
        <taxon>Caesalpinioideae</taxon>
        <taxon>Cassia clade</taxon>
        <taxon>Senna</taxon>
    </lineage>
</organism>